<reference evidence="2" key="1">
    <citation type="submission" date="2017-02" db="UniProtKB">
        <authorList>
            <consortium name="WormBaseParasite"/>
        </authorList>
    </citation>
    <scope>IDENTIFICATION</scope>
</reference>
<proteinExistence type="predicted"/>
<evidence type="ECO:0000313" key="2">
    <source>
        <dbReference type="WBParaSite" id="EEL_0000253501-mRNA-1"/>
    </source>
</evidence>
<dbReference type="Proteomes" id="UP000050640">
    <property type="component" value="Unplaced"/>
</dbReference>
<keyword evidence="1" id="KW-1185">Reference proteome</keyword>
<protein>
    <submittedName>
        <fullName evidence="2">Uncharacterized protein</fullName>
    </submittedName>
</protein>
<evidence type="ECO:0000313" key="1">
    <source>
        <dbReference type="Proteomes" id="UP000050640"/>
    </source>
</evidence>
<dbReference type="WBParaSite" id="EEL_0000253501-mRNA-1">
    <property type="protein sequence ID" value="EEL_0000253501-mRNA-1"/>
    <property type="gene ID" value="EEL_0000253501"/>
</dbReference>
<accession>A0A0R3RM26</accession>
<sequence length="129" mass="14933">MLNKTADSDNNLIYHRFMRYEEAIRQFQMESSKESIRLMHSIRTQMITFKCKRVLALLESAKKVPQKKTEAAEVERSPMSTRLLNRQRSILPPLSTHKKLPLSKSIMAIASYSKKHLEKSIIGDTQIGE</sequence>
<organism evidence="1 2">
    <name type="scientific">Elaeophora elaphi</name>
    <dbReference type="NCBI Taxonomy" id="1147741"/>
    <lineage>
        <taxon>Eukaryota</taxon>
        <taxon>Metazoa</taxon>
        <taxon>Ecdysozoa</taxon>
        <taxon>Nematoda</taxon>
        <taxon>Chromadorea</taxon>
        <taxon>Rhabditida</taxon>
        <taxon>Spirurina</taxon>
        <taxon>Spiruromorpha</taxon>
        <taxon>Filarioidea</taxon>
        <taxon>Onchocercidae</taxon>
        <taxon>Elaeophora</taxon>
    </lineage>
</organism>
<dbReference type="AlphaFoldDB" id="A0A0R3RM26"/>
<name>A0A0R3RM26_9BILA</name>